<dbReference type="SUPFAM" id="SSF47323">
    <property type="entry name" value="Anticodon-binding domain of a subclass of class I aminoacyl-tRNA synthetases"/>
    <property type="match status" value="1"/>
</dbReference>
<dbReference type="AlphaFoldDB" id="A0A1F6CCE1"/>
<evidence type="ECO:0000256" key="9">
    <source>
        <dbReference type="NCBIfam" id="TIGR00392"/>
    </source>
</evidence>
<dbReference type="InterPro" id="IPR002301">
    <property type="entry name" value="Ile-tRNA-ligase"/>
</dbReference>
<dbReference type="Gene3D" id="1.10.730.10">
    <property type="entry name" value="Isoleucyl-tRNA Synthetase, Domain 1"/>
    <property type="match status" value="1"/>
</dbReference>
<evidence type="ECO:0000256" key="4">
    <source>
        <dbReference type="ARBA" id="ARBA00022840"/>
    </source>
</evidence>
<gene>
    <name evidence="12" type="ORF">A3F84_00330</name>
</gene>
<feature type="domain" description="Aminoacyl-tRNA synthetase class Ia" evidence="10">
    <location>
        <begin position="17"/>
        <end position="629"/>
    </location>
</feature>
<comment type="catalytic activity">
    <reaction evidence="8">
        <text>tRNA(Ile) + L-isoleucine + ATP = L-isoleucyl-tRNA(Ile) + AMP + diphosphate</text>
        <dbReference type="Rhea" id="RHEA:11060"/>
        <dbReference type="Rhea" id="RHEA-COMP:9666"/>
        <dbReference type="Rhea" id="RHEA-COMP:9695"/>
        <dbReference type="ChEBI" id="CHEBI:30616"/>
        <dbReference type="ChEBI" id="CHEBI:33019"/>
        <dbReference type="ChEBI" id="CHEBI:58045"/>
        <dbReference type="ChEBI" id="CHEBI:78442"/>
        <dbReference type="ChEBI" id="CHEBI:78528"/>
        <dbReference type="ChEBI" id="CHEBI:456215"/>
        <dbReference type="EC" id="6.1.1.5"/>
    </reaction>
</comment>
<accession>A0A1F6CCE1</accession>
<reference evidence="12 13" key="1">
    <citation type="journal article" date="2016" name="Nat. Commun.">
        <title>Thousands of microbial genomes shed light on interconnected biogeochemical processes in an aquifer system.</title>
        <authorList>
            <person name="Anantharaman K."/>
            <person name="Brown C.T."/>
            <person name="Hug L.A."/>
            <person name="Sharon I."/>
            <person name="Castelle C.J."/>
            <person name="Probst A.J."/>
            <person name="Thomas B.C."/>
            <person name="Singh A."/>
            <person name="Wilkins M.J."/>
            <person name="Karaoz U."/>
            <person name="Brodie E.L."/>
            <person name="Williams K.H."/>
            <person name="Hubbard S.S."/>
            <person name="Banfield J.F."/>
        </authorList>
    </citation>
    <scope>NUCLEOTIDE SEQUENCE [LARGE SCALE GENOMIC DNA]</scope>
    <source>
        <strain evidence="13">RIFCSPLOWO2_12_FULL_64_10</strain>
    </source>
</reference>
<dbReference type="GO" id="GO:0006428">
    <property type="term" value="P:isoleucyl-tRNA aminoacylation"/>
    <property type="evidence" value="ECO:0007669"/>
    <property type="project" value="UniProtKB-UniRule"/>
</dbReference>
<protein>
    <recommendedName>
        <fullName evidence="1 9">Isoleucine--tRNA ligase</fullName>
        <ecNumber evidence="1 9">6.1.1.5</ecNumber>
    </recommendedName>
</protein>
<dbReference type="GO" id="GO:0002161">
    <property type="term" value="F:aminoacyl-tRNA deacylase activity"/>
    <property type="evidence" value="ECO:0007669"/>
    <property type="project" value="InterPro"/>
</dbReference>
<evidence type="ECO:0000313" key="13">
    <source>
        <dbReference type="Proteomes" id="UP000178606"/>
    </source>
</evidence>
<keyword evidence="3" id="KW-0547">Nucleotide-binding</keyword>
<dbReference type="InterPro" id="IPR014729">
    <property type="entry name" value="Rossmann-like_a/b/a_fold"/>
</dbReference>
<comment type="function">
    <text evidence="7">Catalyzes the attachment of isoleucine to tRNA(Ile). As IleRS can inadvertently accommodate and process structurally similar amino acids such as valine, to avoid such errors it has two additional distinct tRNA(Ile)-dependent editing activities. One activity is designated as 'pretransfer' editing and involves the hydrolysis of activated Val-AMP. The other activity is designated 'posttransfer' editing and involves deacylation of mischarged Val-tRNA(Ile).</text>
</comment>
<dbReference type="GO" id="GO:0000049">
    <property type="term" value="F:tRNA binding"/>
    <property type="evidence" value="ECO:0007669"/>
    <property type="project" value="InterPro"/>
</dbReference>
<evidence type="ECO:0000256" key="7">
    <source>
        <dbReference type="ARBA" id="ARBA00025217"/>
    </source>
</evidence>
<dbReference type="SUPFAM" id="SSF52374">
    <property type="entry name" value="Nucleotidylyl transferase"/>
    <property type="match status" value="1"/>
</dbReference>
<dbReference type="GO" id="GO:0004822">
    <property type="term" value="F:isoleucine-tRNA ligase activity"/>
    <property type="evidence" value="ECO:0007669"/>
    <property type="project" value="UniProtKB-UniRule"/>
</dbReference>
<name>A0A1F6CCE1_HANXR</name>
<dbReference type="Proteomes" id="UP000178606">
    <property type="component" value="Unassembled WGS sequence"/>
</dbReference>
<dbReference type="Pfam" id="PF08264">
    <property type="entry name" value="Anticodon_1"/>
    <property type="match status" value="1"/>
</dbReference>
<sequence length="1040" mass="118809">MFKEVGELDFPELERRILRFWDEIDAFNKLRRKNAGRATFSFIDGPITANNPRGMGVHHAWGRTYKDIFQRYRAMLGYDQRYQNGFDCQGLWVEVEVEKDLGLNSKKDIAEYGLDNFSQKCRERVNLCANAVVEASRRLGQWMDWENSYYTMSDDNIEHIWRFLKRCHEKGWLYKGHRSMPWCARCGTSLSQHELIDSYTEMTHRSVYLKLPIRERRGEFMLVWTTTPWTLTANVALAVHPDLDYVKVRQGGDTLYISRGTVSKLQGAYEVIGTEKGRGLVGLTYDGPFDDLPAQRGVAHRIIPWDQVGEAEGTGVVHIAPGCGAEDYELSKVHGLPAIVPIDENGIYVEGFGPLTQRSAFEVAPVIFEDLRKKGYLYHLEDYTHRYPRCWRCKEELVFRLVDEWFISCEEVRPLMVEAARSVRWIPEHSGKRMEDWLNNMGDWCISRKRYWGLPLPFYETEDGELFIVGSRAELWERAVDPAAVDALPELHRPWIDGVEVRTPSGKVARRIPEVGDCWLDAGIVPFSTLGYMGGDRGAWERWFPADFITEMREQIRLWFYSMLFMSVTLEGRSPYRAVLTYEKMSDEQGRPMHKSAGNAIWFDEAVERMGAEPMRWLFADQNLSANLNFGYGPASEVKRRFLTLWNTYNFFVQYAILDGIDPTKLNREVERPLMDRWLLSRLQALVREARGALDRYDLPPVVRAVERFFDDLSNWYVRLNRRRFWKSDSDSDKAAAYLTLHETLVTLCRLLAPILPFLSEEMYQNLVRSVDPTAPESVHLCDFPEVRDGLIDEGLMAEMETAIRLVSLGRAARTASGLKVRQPLAEMVVVMGNGDGAGLERLRPLILQELNVKGLRLAEDRSALVDHAVKLNFGTVGKKHGRLAPLLKRALEGMDAGTVAARVGRGEVIEVTVDGRTVGLTVEDVVVETRAAEGLAVAEEGGIVVALDTRLTEDLEDEGFAREFVHKVQNLRKESGFEVSDRIHIRCALSDRLRRAVERFEAYIKAETLCLSLDVGEETAGGERSLINGEEATLALRRA</sequence>
<evidence type="ECO:0000256" key="5">
    <source>
        <dbReference type="ARBA" id="ARBA00022917"/>
    </source>
</evidence>
<dbReference type="InterPro" id="IPR009008">
    <property type="entry name" value="Val/Leu/Ile-tRNA-synth_edit"/>
</dbReference>
<dbReference type="EMBL" id="MFKF01000282">
    <property type="protein sequence ID" value="OGG46868.1"/>
    <property type="molecule type" value="Genomic_DNA"/>
</dbReference>
<feature type="domain" description="Methionyl/Valyl/Leucyl/Isoleucyl-tRNA synthetase anticodon-binding" evidence="11">
    <location>
        <begin position="676"/>
        <end position="826"/>
    </location>
</feature>
<evidence type="ECO:0000259" key="10">
    <source>
        <dbReference type="Pfam" id="PF00133"/>
    </source>
</evidence>
<dbReference type="CDD" id="cd07961">
    <property type="entry name" value="Anticodon_Ia_Ile_ABEc"/>
    <property type="match status" value="1"/>
</dbReference>
<dbReference type="SUPFAM" id="SSF50677">
    <property type="entry name" value="ValRS/IleRS/LeuRS editing domain"/>
    <property type="match status" value="1"/>
</dbReference>
<evidence type="ECO:0000259" key="11">
    <source>
        <dbReference type="Pfam" id="PF08264"/>
    </source>
</evidence>
<keyword evidence="4" id="KW-0067">ATP-binding</keyword>
<dbReference type="InterPro" id="IPR013155">
    <property type="entry name" value="M/V/L/I-tRNA-synth_anticd-bd"/>
</dbReference>
<dbReference type="PANTHER" id="PTHR42780:SF1">
    <property type="entry name" value="ISOLEUCINE--TRNA LIGASE, CYTOPLASMIC"/>
    <property type="match status" value="1"/>
</dbReference>
<dbReference type="PRINTS" id="PR00984">
    <property type="entry name" value="TRNASYNTHILE"/>
</dbReference>
<dbReference type="InterPro" id="IPR002300">
    <property type="entry name" value="aa-tRNA-synth_Ia"/>
</dbReference>
<dbReference type="EC" id="6.1.1.5" evidence="1 9"/>
<evidence type="ECO:0000256" key="6">
    <source>
        <dbReference type="ARBA" id="ARBA00023146"/>
    </source>
</evidence>
<keyword evidence="6" id="KW-0030">Aminoacyl-tRNA synthetase</keyword>
<dbReference type="GO" id="GO:0005524">
    <property type="term" value="F:ATP binding"/>
    <property type="evidence" value="ECO:0007669"/>
    <property type="project" value="UniProtKB-KW"/>
</dbReference>
<dbReference type="Pfam" id="PF00133">
    <property type="entry name" value="tRNA-synt_1"/>
    <property type="match status" value="1"/>
</dbReference>
<organism evidence="12 13">
    <name type="scientific">Handelsmanbacteria sp. (strain RIFCSPLOWO2_12_FULL_64_10)</name>
    <dbReference type="NCBI Taxonomy" id="1817868"/>
    <lineage>
        <taxon>Bacteria</taxon>
        <taxon>Candidatus Handelsmaniibacteriota</taxon>
    </lineage>
</organism>
<dbReference type="Pfam" id="PF19302">
    <property type="entry name" value="DUF5915"/>
    <property type="match status" value="1"/>
</dbReference>
<proteinExistence type="predicted"/>
<evidence type="ECO:0000256" key="3">
    <source>
        <dbReference type="ARBA" id="ARBA00022741"/>
    </source>
</evidence>
<evidence type="ECO:0000256" key="2">
    <source>
        <dbReference type="ARBA" id="ARBA00022598"/>
    </source>
</evidence>
<evidence type="ECO:0000256" key="8">
    <source>
        <dbReference type="ARBA" id="ARBA00048359"/>
    </source>
</evidence>
<dbReference type="InterPro" id="IPR009080">
    <property type="entry name" value="tRNAsynth_Ia_anticodon-bd"/>
</dbReference>
<dbReference type="GO" id="GO:0005737">
    <property type="term" value="C:cytoplasm"/>
    <property type="evidence" value="ECO:0007669"/>
    <property type="project" value="UniProtKB-UniRule"/>
</dbReference>
<comment type="caution">
    <text evidence="12">The sequence shown here is derived from an EMBL/GenBank/DDBJ whole genome shotgun (WGS) entry which is preliminary data.</text>
</comment>
<dbReference type="InterPro" id="IPR023586">
    <property type="entry name" value="Ile-tRNA-ligase_type2"/>
</dbReference>
<dbReference type="NCBIfam" id="TIGR00392">
    <property type="entry name" value="ileS"/>
    <property type="match status" value="1"/>
</dbReference>
<dbReference type="Gene3D" id="3.40.50.620">
    <property type="entry name" value="HUPs"/>
    <property type="match status" value="2"/>
</dbReference>
<evidence type="ECO:0000313" key="12">
    <source>
        <dbReference type="EMBL" id="OGG46868.1"/>
    </source>
</evidence>
<keyword evidence="2 12" id="KW-0436">Ligase</keyword>
<dbReference type="InterPro" id="IPR033709">
    <property type="entry name" value="Anticodon_Ile_ABEc"/>
</dbReference>
<dbReference type="PANTHER" id="PTHR42780">
    <property type="entry name" value="SOLEUCYL-TRNA SYNTHETASE"/>
    <property type="match status" value="1"/>
</dbReference>
<evidence type="ECO:0000256" key="1">
    <source>
        <dbReference type="ARBA" id="ARBA00013165"/>
    </source>
</evidence>
<keyword evidence="5" id="KW-0648">Protein biosynthesis</keyword>